<feature type="domain" description="DNA methylase N-4/N-6" evidence="10">
    <location>
        <begin position="90"/>
        <end position="343"/>
    </location>
</feature>
<dbReference type="GO" id="GO:0009307">
    <property type="term" value="P:DNA restriction-modification system"/>
    <property type="evidence" value="ECO:0007669"/>
    <property type="project" value="UniProtKB-KW"/>
</dbReference>
<evidence type="ECO:0000256" key="2">
    <source>
        <dbReference type="ARBA" id="ARBA00022603"/>
    </source>
</evidence>
<evidence type="ECO:0000256" key="8">
    <source>
        <dbReference type="RuleBase" id="RU362026"/>
    </source>
</evidence>
<dbReference type="EMBL" id="CADCTR010001554">
    <property type="protein sequence ID" value="CAA9301019.1"/>
    <property type="molecule type" value="Genomic_DNA"/>
</dbReference>
<keyword evidence="4" id="KW-0949">S-adenosyl-L-methionine</keyword>
<dbReference type="InterPro" id="IPR002941">
    <property type="entry name" value="DNA_methylase_N4/N6"/>
</dbReference>
<dbReference type="EC" id="2.1.1.-" evidence="8"/>
<dbReference type="GO" id="GO:0008170">
    <property type="term" value="F:N-methyltransferase activity"/>
    <property type="evidence" value="ECO:0007669"/>
    <property type="project" value="InterPro"/>
</dbReference>
<evidence type="ECO:0000256" key="6">
    <source>
        <dbReference type="ARBA" id="ARBA00023125"/>
    </source>
</evidence>
<reference evidence="11" key="1">
    <citation type="submission" date="2020-02" db="EMBL/GenBank/DDBJ databases">
        <authorList>
            <person name="Meier V. D."/>
        </authorList>
    </citation>
    <scope>NUCLEOTIDE SEQUENCE</scope>
    <source>
        <strain evidence="11">AVDCRST_MAG93</strain>
    </source>
</reference>
<feature type="region of interest" description="Disordered" evidence="9">
    <location>
        <begin position="366"/>
        <end position="411"/>
    </location>
</feature>
<evidence type="ECO:0000256" key="5">
    <source>
        <dbReference type="ARBA" id="ARBA00022747"/>
    </source>
</evidence>
<dbReference type="GO" id="GO:0032259">
    <property type="term" value="P:methylation"/>
    <property type="evidence" value="ECO:0007669"/>
    <property type="project" value="UniProtKB-KW"/>
</dbReference>
<keyword evidence="6" id="KW-0238">DNA-binding</keyword>
<dbReference type="InterPro" id="IPR001091">
    <property type="entry name" value="RM_Methyltransferase"/>
</dbReference>
<dbReference type="SUPFAM" id="SSF53335">
    <property type="entry name" value="S-adenosyl-L-methionine-dependent methyltransferases"/>
    <property type="match status" value="1"/>
</dbReference>
<comment type="catalytic activity">
    <reaction evidence="7">
        <text>a 2'-deoxycytidine in DNA + S-adenosyl-L-methionine = an N(4)-methyl-2'-deoxycytidine in DNA + S-adenosyl-L-homocysteine + H(+)</text>
        <dbReference type="Rhea" id="RHEA:16857"/>
        <dbReference type="Rhea" id="RHEA-COMP:11369"/>
        <dbReference type="Rhea" id="RHEA-COMP:13674"/>
        <dbReference type="ChEBI" id="CHEBI:15378"/>
        <dbReference type="ChEBI" id="CHEBI:57856"/>
        <dbReference type="ChEBI" id="CHEBI:59789"/>
        <dbReference type="ChEBI" id="CHEBI:85452"/>
        <dbReference type="ChEBI" id="CHEBI:137933"/>
        <dbReference type="EC" id="2.1.1.113"/>
    </reaction>
</comment>
<evidence type="ECO:0000313" key="11">
    <source>
        <dbReference type="EMBL" id="CAA9301019.1"/>
    </source>
</evidence>
<keyword evidence="5" id="KW-0680">Restriction system</keyword>
<name>A0A6J4KD83_9CHLR</name>
<accession>A0A6J4KD83</accession>
<evidence type="ECO:0000256" key="3">
    <source>
        <dbReference type="ARBA" id="ARBA00022679"/>
    </source>
</evidence>
<evidence type="ECO:0000259" key="10">
    <source>
        <dbReference type="Pfam" id="PF01555"/>
    </source>
</evidence>
<evidence type="ECO:0000256" key="7">
    <source>
        <dbReference type="ARBA" id="ARBA00049120"/>
    </source>
</evidence>
<evidence type="ECO:0000256" key="9">
    <source>
        <dbReference type="SAM" id="MobiDB-lite"/>
    </source>
</evidence>
<keyword evidence="2 11" id="KW-0489">Methyltransferase</keyword>
<organism evidence="11">
    <name type="scientific">uncultured Chloroflexia bacterium</name>
    <dbReference type="NCBI Taxonomy" id="1672391"/>
    <lineage>
        <taxon>Bacteria</taxon>
        <taxon>Bacillati</taxon>
        <taxon>Chloroflexota</taxon>
        <taxon>Chloroflexia</taxon>
        <taxon>environmental samples</taxon>
    </lineage>
</organism>
<sequence length="411" mass="45986">MALNLPESDRLAAECEATRLGYGSISDYFLALHRERMGAEGRDHQRDASKVDDASRAPAAPRRVYGEGLGAIYQGDSSELLQASLEPQSVDLIMTSPPFGLVRKKYYGNEDADRYLAWFKQFAEGFTRVLKPSGSLVIDIGGAWKRGQPTRSLYHFELLVMLCRKYGFHLAQEFYWWNPAKLPTPAEWVNVRRVRVKDAVNCIWWLSPTPYPKASNRRVLQPYSASQQHLFKNGYKAKLRPSGHNISDKFGRDNKGAIPPNLLALANTESNGAYQRYCRDNNLPEHPARFPAGIPAYFVRMLTDADDLVLDPFAGSCVTGEVCESLGRRWICCELDEGYVQGALSRFRATNDKLFSLPTHRTKPYEILPPNSLPVNEAKTPLVRDGGRSRPPATPPEEQKGPSIPAASEGL</sequence>
<dbReference type="Gene3D" id="3.40.50.150">
    <property type="entry name" value="Vaccinia Virus protein VP39"/>
    <property type="match status" value="1"/>
</dbReference>
<evidence type="ECO:0000256" key="1">
    <source>
        <dbReference type="ARBA" id="ARBA00010203"/>
    </source>
</evidence>
<dbReference type="Pfam" id="PF01555">
    <property type="entry name" value="N6_N4_Mtase"/>
    <property type="match status" value="1"/>
</dbReference>
<gene>
    <name evidence="11" type="ORF">AVDCRST_MAG93-4603</name>
</gene>
<comment type="similarity">
    <text evidence="1">Belongs to the N(4)/N(6)-methyltransferase family. N(4) subfamily.</text>
</comment>
<evidence type="ECO:0000256" key="4">
    <source>
        <dbReference type="ARBA" id="ARBA00022691"/>
    </source>
</evidence>
<protein>
    <recommendedName>
        <fullName evidence="8">Methyltransferase</fullName>
        <ecNumber evidence="8">2.1.1.-</ecNumber>
    </recommendedName>
</protein>
<keyword evidence="3 11" id="KW-0808">Transferase</keyword>
<dbReference type="PRINTS" id="PR00508">
    <property type="entry name" value="S21N4MTFRASE"/>
</dbReference>
<dbReference type="AlphaFoldDB" id="A0A6J4KD83"/>
<dbReference type="InterPro" id="IPR029063">
    <property type="entry name" value="SAM-dependent_MTases_sf"/>
</dbReference>
<dbReference type="GO" id="GO:0003677">
    <property type="term" value="F:DNA binding"/>
    <property type="evidence" value="ECO:0007669"/>
    <property type="project" value="UniProtKB-KW"/>
</dbReference>
<dbReference type="InterPro" id="IPR017985">
    <property type="entry name" value="MeTrfase_CN4_CS"/>
</dbReference>
<proteinExistence type="inferred from homology"/>
<dbReference type="GO" id="GO:0015667">
    <property type="term" value="F:site-specific DNA-methyltransferase (cytosine-N4-specific) activity"/>
    <property type="evidence" value="ECO:0007669"/>
    <property type="project" value="UniProtKB-EC"/>
</dbReference>
<dbReference type="PROSITE" id="PS00093">
    <property type="entry name" value="N4_MTASE"/>
    <property type="match status" value="1"/>
</dbReference>